<dbReference type="PANTHER" id="PTHR33514">
    <property type="entry name" value="PROTEIN ABCI12, CHLOROPLASTIC"/>
    <property type="match status" value="1"/>
</dbReference>
<feature type="transmembrane region" description="Helical" evidence="5">
    <location>
        <begin position="126"/>
        <end position="148"/>
    </location>
</feature>
<evidence type="ECO:0000256" key="3">
    <source>
        <dbReference type="ARBA" id="ARBA00022989"/>
    </source>
</evidence>
<dbReference type="Proteomes" id="UP001056756">
    <property type="component" value="Chromosome"/>
</dbReference>
<sequence length="297" mass="34238">MKYSTFSTYHPIINFTYFVAVLLFSMIFMHPIFQIISLIGAFVYSILLNGKKAVLFNFVYMLPLMVVMAILNPTFNHQGVTILFYLNNGNPITLESILYGVAMACMFITVIIWFSCYNAVMSSDKFIYLFGKVIPAWSLILSMSLRFVPRYREQIKIISNAQKCIGRDISQGNLLQRIRNGLTILSIMTTWALENAIETADSMKSRGYGLPNRTSFSIYRFDRRDQKVLVIMLLLIAMVMFGAVTGENSIRYFPSIKWSEMTASSVMIYISYSLLCFIPVLLHIAEEWKWNYIESRN</sequence>
<evidence type="ECO:0000313" key="6">
    <source>
        <dbReference type="EMBL" id="URN96321.1"/>
    </source>
</evidence>
<evidence type="ECO:0000256" key="5">
    <source>
        <dbReference type="SAM" id="Phobius"/>
    </source>
</evidence>
<feature type="transmembrane region" description="Helical" evidence="5">
    <location>
        <begin position="266"/>
        <end position="285"/>
    </location>
</feature>
<proteinExistence type="predicted"/>
<dbReference type="InterPro" id="IPR003339">
    <property type="entry name" value="ABC/ECF_trnsptr_transmembrane"/>
</dbReference>
<organism evidence="6 7">
    <name type="scientific">Candidatus Pristimantibacillus lignocellulolyticus</name>
    <dbReference type="NCBI Taxonomy" id="2994561"/>
    <lineage>
        <taxon>Bacteria</taxon>
        <taxon>Bacillati</taxon>
        <taxon>Bacillota</taxon>
        <taxon>Bacilli</taxon>
        <taxon>Bacillales</taxon>
        <taxon>Paenibacillaceae</taxon>
        <taxon>Candidatus Pristimantibacillus</taxon>
    </lineage>
</organism>
<dbReference type="KEGG" id="plig:NAG76_08945"/>
<dbReference type="CDD" id="cd16914">
    <property type="entry name" value="EcfT"/>
    <property type="match status" value="1"/>
</dbReference>
<keyword evidence="4 5" id="KW-0472">Membrane</keyword>
<accession>A0A9J6ZKV3</accession>
<feature type="transmembrane region" description="Helical" evidence="5">
    <location>
        <begin position="12"/>
        <end position="33"/>
    </location>
</feature>
<comment type="subcellular location">
    <subcellularLocation>
        <location evidence="1">Membrane</location>
        <topology evidence="1">Multi-pass membrane protein</topology>
    </subcellularLocation>
</comment>
<feature type="transmembrane region" description="Helical" evidence="5">
    <location>
        <begin position="53"/>
        <end position="75"/>
    </location>
</feature>
<dbReference type="AlphaFoldDB" id="A0A9J6ZKV3"/>
<dbReference type="GO" id="GO:0005886">
    <property type="term" value="C:plasma membrane"/>
    <property type="evidence" value="ECO:0007669"/>
    <property type="project" value="UniProtKB-ARBA"/>
</dbReference>
<dbReference type="EMBL" id="CP097899">
    <property type="protein sequence ID" value="URN96321.1"/>
    <property type="molecule type" value="Genomic_DNA"/>
</dbReference>
<gene>
    <name evidence="6" type="ORF">NAG76_08945</name>
</gene>
<evidence type="ECO:0000256" key="1">
    <source>
        <dbReference type="ARBA" id="ARBA00004141"/>
    </source>
</evidence>
<evidence type="ECO:0000256" key="4">
    <source>
        <dbReference type="ARBA" id="ARBA00023136"/>
    </source>
</evidence>
<feature type="transmembrane region" description="Helical" evidence="5">
    <location>
        <begin position="96"/>
        <end position="120"/>
    </location>
</feature>
<evidence type="ECO:0000313" key="7">
    <source>
        <dbReference type="Proteomes" id="UP001056756"/>
    </source>
</evidence>
<feature type="transmembrane region" description="Helical" evidence="5">
    <location>
        <begin position="228"/>
        <end position="246"/>
    </location>
</feature>
<keyword evidence="2 5" id="KW-0812">Transmembrane</keyword>
<keyword evidence="3 5" id="KW-1133">Transmembrane helix</keyword>
<name>A0A9J6ZKV3_9BACL</name>
<protein>
    <submittedName>
        <fullName evidence="6">Energy-coupling factor transporter transmembrane protein EcfT</fullName>
    </submittedName>
</protein>
<reference evidence="6" key="1">
    <citation type="submission" date="2022-05" db="EMBL/GenBank/DDBJ databases">
        <title>Novel bacterial taxa in a minimal lignocellulolytic consortium and its capacity to transform plastics disclosed by genome-resolved metagenomics.</title>
        <authorList>
            <person name="Rodriguez C.A.D."/>
            <person name="Diaz-Garcia L."/>
            <person name="Herrera K."/>
            <person name="Tarazona N.A."/>
            <person name="Sproer C."/>
            <person name="Overmann J."/>
            <person name="Jimenez D.J."/>
        </authorList>
    </citation>
    <scope>NUCLEOTIDE SEQUENCE</scope>
    <source>
        <strain evidence="6">MAG5</strain>
    </source>
</reference>
<evidence type="ECO:0000256" key="2">
    <source>
        <dbReference type="ARBA" id="ARBA00022692"/>
    </source>
</evidence>
<dbReference type="PANTHER" id="PTHR33514:SF13">
    <property type="entry name" value="PROTEIN ABCI12, CHLOROPLASTIC"/>
    <property type="match status" value="1"/>
</dbReference>